<dbReference type="RefSeq" id="WP_013259564.1">
    <property type="nucleotide sequence ID" value="NC_014365.1"/>
</dbReference>
<dbReference type="Pfam" id="PF13439">
    <property type="entry name" value="Glyco_transf_4"/>
    <property type="match status" value="1"/>
</dbReference>
<keyword evidence="3" id="KW-0808">Transferase</keyword>
<dbReference type="InterPro" id="IPR028098">
    <property type="entry name" value="Glyco_trans_4-like_N"/>
</dbReference>
<evidence type="ECO:0000259" key="2">
    <source>
        <dbReference type="Pfam" id="PF13439"/>
    </source>
</evidence>
<accession>E1QM82</accession>
<evidence type="ECO:0000259" key="1">
    <source>
        <dbReference type="Pfam" id="PF00534"/>
    </source>
</evidence>
<dbReference type="GO" id="GO:0016757">
    <property type="term" value="F:glycosyltransferase activity"/>
    <property type="evidence" value="ECO:0007669"/>
    <property type="project" value="InterPro"/>
</dbReference>
<dbReference type="Proteomes" id="UP000009047">
    <property type="component" value="Chromosome"/>
</dbReference>
<organism evidence="3 4">
    <name type="scientific">Desulfarculus baarsii (strain ATCC 33931 / DSM 2075 / LMG 7858 / VKM B-1802 / 2st14)</name>
    <dbReference type="NCBI Taxonomy" id="644282"/>
    <lineage>
        <taxon>Bacteria</taxon>
        <taxon>Pseudomonadati</taxon>
        <taxon>Thermodesulfobacteriota</taxon>
        <taxon>Desulfarculia</taxon>
        <taxon>Desulfarculales</taxon>
        <taxon>Desulfarculaceae</taxon>
        <taxon>Desulfarculus</taxon>
    </lineage>
</organism>
<dbReference type="SUPFAM" id="SSF53756">
    <property type="entry name" value="UDP-Glycosyltransferase/glycogen phosphorylase"/>
    <property type="match status" value="1"/>
</dbReference>
<feature type="domain" description="Glycosyltransferase subfamily 4-like N-terminal" evidence="2">
    <location>
        <begin position="13"/>
        <end position="166"/>
    </location>
</feature>
<dbReference type="AlphaFoldDB" id="E1QM82"/>
<dbReference type="Pfam" id="PF00534">
    <property type="entry name" value="Glycos_transf_1"/>
    <property type="match status" value="1"/>
</dbReference>
<keyword evidence="4" id="KW-1185">Reference proteome</keyword>
<dbReference type="OrthoDB" id="5443168at2"/>
<name>E1QM82_DESB2</name>
<dbReference type="PANTHER" id="PTHR12526">
    <property type="entry name" value="GLYCOSYLTRANSFERASE"/>
    <property type="match status" value="1"/>
</dbReference>
<dbReference type="Gene3D" id="3.40.50.2000">
    <property type="entry name" value="Glycogen Phosphorylase B"/>
    <property type="match status" value="2"/>
</dbReference>
<feature type="domain" description="Glycosyl transferase family 1" evidence="1">
    <location>
        <begin position="178"/>
        <end position="330"/>
    </location>
</feature>
<dbReference type="STRING" id="644282.Deba_2771"/>
<evidence type="ECO:0000313" key="3">
    <source>
        <dbReference type="EMBL" id="ADK86125.1"/>
    </source>
</evidence>
<gene>
    <name evidence="3" type="ordered locus">Deba_2771</name>
</gene>
<dbReference type="EMBL" id="CP002085">
    <property type="protein sequence ID" value="ADK86125.1"/>
    <property type="molecule type" value="Genomic_DNA"/>
</dbReference>
<reference evidence="3 4" key="1">
    <citation type="journal article" date="2010" name="Stand. Genomic Sci.">
        <title>Complete genome sequence of Desulfarculus baarsii type strain (2st14).</title>
        <authorList>
            <person name="Sun H."/>
            <person name="Spring S."/>
            <person name="Lapidus A."/>
            <person name="Davenport K."/>
            <person name="Del Rio T.G."/>
            <person name="Tice H."/>
            <person name="Nolan M."/>
            <person name="Copeland A."/>
            <person name="Cheng J.F."/>
            <person name="Lucas S."/>
            <person name="Tapia R."/>
            <person name="Goodwin L."/>
            <person name="Pitluck S."/>
            <person name="Ivanova N."/>
            <person name="Pagani I."/>
            <person name="Mavromatis K."/>
            <person name="Ovchinnikova G."/>
            <person name="Pati A."/>
            <person name="Chen A."/>
            <person name="Palaniappan K."/>
            <person name="Hauser L."/>
            <person name="Chang Y.J."/>
            <person name="Jeffries C.D."/>
            <person name="Detter J.C."/>
            <person name="Han C."/>
            <person name="Rohde M."/>
            <person name="Brambilla E."/>
            <person name="Goker M."/>
            <person name="Woyke T."/>
            <person name="Bristow J."/>
            <person name="Eisen J.A."/>
            <person name="Markowitz V."/>
            <person name="Hugenholtz P."/>
            <person name="Kyrpides N.C."/>
            <person name="Klenk H.P."/>
            <person name="Land M."/>
        </authorList>
    </citation>
    <scope>NUCLEOTIDE SEQUENCE [LARGE SCALE GENOMIC DNA]</scope>
    <source>
        <strain evidence="4">ATCC 33931 / DSM 2075 / LMG 7858 / VKM B-1802 / 2st14</strain>
    </source>
</reference>
<dbReference type="HOGENOM" id="CLU_009583_0_3_7"/>
<evidence type="ECO:0000313" key="4">
    <source>
        <dbReference type="Proteomes" id="UP000009047"/>
    </source>
</evidence>
<protein>
    <submittedName>
        <fullName evidence="3">Glycosyl transferase group 1</fullName>
    </submittedName>
</protein>
<dbReference type="CAZy" id="GT4">
    <property type="family name" value="Glycosyltransferase Family 4"/>
</dbReference>
<dbReference type="KEGG" id="dbr:Deba_2771"/>
<dbReference type="eggNOG" id="COG0438">
    <property type="taxonomic scope" value="Bacteria"/>
</dbReference>
<proteinExistence type="predicted"/>
<dbReference type="InterPro" id="IPR001296">
    <property type="entry name" value="Glyco_trans_1"/>
</dbReference>
<sequence length="369" mass="38392">MKILHVIPSLGQGGAEKMLALLVNHPAPGQEHHIATFIDGAPFYDIGPHVKLHRLAGGRLGLAGAPLALARLAARLRPALVHGWMYHANALCAAARLGGAKVVWGLHNSGLASQLKGSTMAVSGLCAAMSGLIPWRIVYCAEHVRQNHQRQGYAVAKGLVLPNAVDGREFFIDPAARARLRASLGLTDDQPVIGLAARLAADKGHAVFLEAAAVLARRQPKLAVLVCGRGCQDDNPQWRELATPFGLGGRLCALGQWAAMNDFYNCLDLLAITSPIAEGAPMTLLEALAAGAAVAASDVPGLRGAVPPEGRLCPPGDAAALARAMAEMLARAAPGRSAISRDWVLARHGVEAVAAAHAALYAQAAAQGR</sequence>